<dbReference type="Proteomes" id="UP000053611">
    <property type="component" value="Unassembled WGS sequence"/>
</dbReference>
<evidence type="ECO:0000313" key="4">
    <source>
        <dbReference type="Proteomes" id="UP000053611"/>
    </source>
</evidence>
<reference evidence="3 4" key="1">
    <citation type="submission" date="2015-03" db="EMBL/GenBank/DDBJ databases">
        <title>Genomics and transcriptomics of the oil-accumulating basidiomycete yeast T. oleaginosus allow insights into substrate utilization and the diverse evolutionary trajectories of mating systems in fungi.</title>
        <authorList>
            <consortium name="DOE Joint Genome Institute"/>
            <person name="Kourist R."/>
            <person name="Kracht O."/>
            <person name="Bracharz F."/>
            <person name="Lipzen A."/>
            <person name="Nolan M."/>
            <person name="Ohm R."/>
            <person name="Grigoriev I."/>
            <person name="Sun S."/>
            <person name="Heitman J."/>
            <person name="Bruck T."/>
            <person name="Nowrousian M."/>
        </authorList>
    </citation>
    <scope>NUCLEOTIDE SEQUENCE [LARGE SCALE GENOMIC DNA]</scope>
    <source>
        <strain evidence="3 4">IBC0246</strain>
    </source>
</reference>
<dbReference type="GeneID" id="28983035"/>
<dbReference type="RefSeq" id="XP_018280893.1">
    <property type="nucleotide sequence ID" value="XM_018422432.1"/>
</dbReference>
<feature type="compositionally biased region" description="Basic residues" evidence="1">
    <location>
        <begin position="371"/>
        <end position="380"/>
    </location>
</feature>
<dbReference type="EMBL" id="KQ087187">
    <property type="protein sequence ID" value="KLT44402.1"/>
    <property type="molecule type" value="Genomic_DNA"/>
</dbReference>
<gene>
    <name evidence="3" type="ORF">CC85DRAFT_283639</name>
</gene>
<evidence type="ECO:0000256" key="1">
    <source>
        <dbReference type="SAM" id="MobiDB-lite"/>
    </source>
</evidence>
<feature type="transmembrane region" description="Helical" evidence="2">
    <location>
        <begin position="523"/>
        <end position="544"/>
    </location>
</feature>
<accession>A0A0J0XTL1</accession>
<keyword evidence="2" id="KW-1133">Transmembrane helix</keyword>
<evidence type="ECO:0000313" key="3">
    <source>
        <dbReference type="EMBL" id="KLT44402.1"/>
    </source>
</evidence>
<name>A0A0J0XTL1_9TREE</name>
<proteinExistence type="predicted"/>
<feature type="region of interest" description="Disordered" evidence="1">
    <location>
        <begin position="1"/>
        <end position="25"/>
    </location>
</feature>
<feature type="region of interest" description="Disordered" evidence="1">
    <location>
        <begin position="435"/>
        <end position="474"/>
    </location>
</feature>
<feature type="region of interest" description="Disordered" evidence="1">
    <location>
        <begin position="122"/>
        <end position="152"/>
    </location>
</feature>
<feature type="compositionally biased region" description="Low complexity" evidence="1">
    <location>
        <begin position="129"/>
        <end position="140"/>
    </location>
</feature>
<dbReference type="AlphaFoldDB" id="A0A0J0XTL1"/>
<feature type="compositionally biased region" description="Polar residues" evidence="1">
    <location>
        <begin position="447"/>
        <end position="474"/>
    </location>
</feature>
<organism evidence="3 4">
    <name type="scientific">Cutaneotrichosporon oleaginosum</name>
    <dbReference type="NCBI Taxonomy" id="879819"/>
    <lineage>
        <taxon>Eukaryota</taxon>
        <taxon>Fungi</taxon>
        <taxon>Dikarya</taxon>
        <taxon>Basidiomycota</taxon>
        <taxon>Agaricomycotina</taxon>
        <taxon>Tremellomycetes</taxon>
        <taxon>Trichosporonales</taxon>
        <taxon>Trichosporonaceae</taxon>
        <taxon>Cutaneotrichosporon</taxon>
    </lineage>
</organism>
<feature type="compositionally biased region" description="Low complexity" evidence="1">
    <location>
        <begin position="13"/>
        <end position="25"/>
    </location>
</feature>
<protein>
    <submittedName>
        <fullName evidence="3">Uncharacterized protein</fullName>
    </submittedName>
</protein>
<keyword evidence="2" id="KW-0812">Transmembrane</keyword>
<sequence>MSQLALGTRVLSPPTTRYPRPTTPVRARTFSSTYFSLETCQTPSPSPAGASTSPTAAVERVMAPTQASNSHKRPALRLRIRHAARVGHSDIGGDVERTEIVGPGTGEATTHILCESPAEIDASDDHAAPRPTATASTSTPQKPKRASSFTFGDRASYDPEIAARASSLAFSNRVSLNDFVPLKTKADGSVTPRSILKNREGRIMSADSSTGSLGAPAKRVTWRDQESVLTIEKRKSQWKTGQRITTRVGNMGRTLRRHSTDAAAVLRTAAGSVVRASSAIPGLAFLRQPWDYDYPPSEEDEERVRPPSPDIDWTAAGRAYTVEDLRREFPTLTLDNEDSVRAQPRGRRGRSPIMECYPSSSMSRTSSVPIRGRHSNRRGRALSESSESSEESDELHWDARRFKIPPCVLGSRFRPQGPTFEETEEEMGAVLLHDDRASSTPKPCPPSSRQTSTASDDTLPSLDASFSSLDSESPCTPCTPCATSSVELPTLDEADEPTDAIVITPRPKTWALSPFRVPDGASVVVSALTYSIITRVLGLIYGFLIPFSY</sequence>
<feature type="region of interest" description="Disordered" evidence="1">
    <location>
        <begin position="335"/>
        <end position="396"/>
    </location>
</feature>
<keyword evidence="4" id="KW-1185">Reference proteome</keyword>
<evidence type="ECO:0000256" key="2">
    <source>
        <dbReference type="SAM" id="Phobius"/>
    </source>
</evidence>
<keyword evidence="2" id="KW-0472">Membrane</keyword>